<dbReference type="AlphaFoldDB" id="V6LR34"/>
<accession>V6LR34</accession>
<name>V6LR34_9EUKA</name>
<dbReference type="EMBL" id="KI546046">
    <property type="protein sequence ID" value="EST47147.1"/>
    <property type="molecule type" value="Genomic_DNA"/>
</dbReference>
<gene>
    <name evidence="1" type="ORF">SS50377_12658</name>
    <name evidence="2" type="ORF">SS50377_23279</name>
</gene>
<evidence type="ECO:0000313" key="1">
    <source>
        <dbReference type="EMBL" id="EST47147.1"/>
    </source>
</evidence>
<keyword evidence="3" id="KW-1185">Reference proteome</keyword>
<reference evidence="2" key="2">
    <citation type="submission" date="2020-12" db="EMBL/GenBank/DDBJ databases">
        <title>New Spironucleus salmonicida genome in near-complete chromosomes.</title>
        <authorList>
            <person name="Xu F."/>
            <person name="Kurt Z."/>
            <person name="Jimenez-Gonzalez A."/>
            <person name="Astvaldsson A."/>
            <person name="Andersson J.O."/>
            <person name="Svard S.G."/>
        </authorList>
    </citation>
    <scope>NUCLEOTIDE SEQUENCE</scope>
    <source>
        <strain evidence="2">ATCC 50377</strain>
    </source>
</reference>
<organism evidence="1">
    <name type="scientific">Spironucleus salmonicida</name>
    <dbReference type="NCBI Taxonomy" id="348837"/>
    <lineage>
        <taxon>Eukaryota</taxon>
        <taxon>Metamonada</taxon>
        <taxon>Diplomonadida</taxon>
        <taxon>Hexamitidae</taxon>
        <taxon>Hexamitinae</taxon>
        <taxon>Spironucleus</taxon>
    </lineage>
</organism>
<sequence>MFGDSNITYVSIVDKIFTQNYVKDSQTEQLSSQSVSIQTIRRKTQQTQANEFYDPYPKIQNADLSHLQNSLDKVFILLQEKPLKIIFQQKDQILQHHYISLRLVLGQLSSNNRTFSYYQGKLKIYEDLLYTEIYPFYPQSRNLQFIQNQITLKNISFITQQTIGTISGALLQNSKLLPSLHVSKIIQIYHFNDLTISCDNLGRILVIKDNKLISGVIIRDKSIKRDFEEGIFTSSFSLNIIRKNYIYAAISGFDGTVITFQFNQQRNIEIQRIEELSDNNAAGMIISSQFNIKPPALQVKSVKLYENSPQFMQAILNSGVLALDGQNQVKLYCGGQFICAYESQGVISFDYIDNNVIMLTQREILCFELFSGITVNRPYFKSNLDYIYDKIEVVNGGEKAVVFLYNQNECELREIALRPARNNIGQDIYKLLQE</sequence>
<protein>
    <submittedName>
        <fullName evidence="1">Uncharacterized protein</fullName>
    </submittedName>
</protein>
<dbReference type="EMBL" id="AUWU02000003">
    <property type="protein sequence ID" value="KAH0575639.1"/>
    <property type="molecule type" value="Genomic_DNA"/>
</dbReference>
<dbReference type="VEuPathDB" id="GiardiaDB:SS50377_23279"/>
<evidence type="ECO:0000313" key="2">
    <source>
        <dbReference type="EMBL" id="KAH0575639.1"/>
    </source>
</evidence>
<reference evidence="1 2" key="1">
    <citation type="journal article" date="2014" name="PLoS Genet.">
        <title>The Genome of Spironucleus salmonicida Highlights a Fish Pathogen Adapted to Fluctuating Environments.</title>
        <authorList>
            <person name="Xu F."/>
            <person name="Jerlstrom-Hultqvist J."/>
            <person name="Einarsson E."/>
            <person name="Astvaldsson A."/>
            <person name="Svard S.G."/>
            <person name="Andersson J.O."/>
        </authorList>
    </citation>
    <scope>NUCLEOTIDE SEQUENCE</scope>
    <source>
        <strain evidence="2">ATCC 50377</strain>
    </source>
</reference>
<dbReference type="Proteomes" id="UP000018208">
    <property type="component" value="Unassembled WGS sequence"/>
</dbReference>
<evidence type="ECO:0000313" key="3">
    <source>
        <dbReference type="Proteomes" id="UP000018208"/>
    </source>
</evidence>
<proteinExistence type="predicted"/>